<evidence type="ECO:0000313" key="2">
    <source>
        <dbReference type="EMBL" id="SEA66249.1"/>
    </source>
</evidence>
<gene>
    <name evidence="2" type="ORF">SAMN05192529_1418</name>
</gene>
<accession>A0A1H4D1E4</accession>
<organism evidence="2 3">
    <name type="scientific">Arachidicoccus rhizosphaerae</name>
    <dbReference type="NCBI Taxonomy" id="551991"/>
    <lineage>
        <taxon>Bacteria</taxon>
        <taxon>Pseudomonadati</taxon>
        <taxon>Bacteroidota</taxon>
        <taxon>Chitinophagia</taxon>
        <taxon>Chitinophagales</taxon>
        <taxon>Chitinophagaceae</taxon>
        <taxon>Arachidicoccus</taxon>
    </lineage>
</organism>
<dbReference type="STRING" id="551991.SAMN05192529_1418"/>
<feature type="chain" id="PRO_5011524655" evidence="1">
    <location>
        <begin position="20"/>
        <end position="427"/>
    </location>
</feature>
<keyword evidence="3" id="KW-1185">Reference proteome</keyword>
<feature type="signal peptide" evidence="1">
    <location>
        <begin position="1"/>
        <end position="19"/>
    </location>
</feature>
<dbReference type="PANTHER" id="PTHR47791">
    <property type="entry name" value="MEIOTICALLY UP-REGULATED GENE 191 PROTEIN"/>
    <property type="match status" value="1"/>
</dbReference>
<dbReference type="PANTHER" id="PTHR47791:SF3">
    <property type="entry name" value="MEIOTICALLY UP-REGULATED GENE 191 PROTEIN"/>
    <property type="match status" value="1"/>
</dbReference>
<evidence type="ECO:0000313" key="3">
    <source>
        <dbReference type="Proteomes" id="UP000199041"/>
    </source>
</evidence>
<dbReference type="AlphaFoldDB" id="A0A1H4D1E4"/>
<dbReference type="InterPro" id="IPR053169">
    <property type="entry name" value="MUG_Protein"/>
</dbReference>
<dbReference type="InterPro" id="IPR005198">
    <property type="entry name" value="Glyco_hydro_76"/>
</dbReference>
<dbReference type="InterPro" id="IPR008928">
    <property type="entry name" value="6-hairpin_glycosidase_sf"/>
</dbReference>
<dbReference type="Pfam" id="PF03663">
    <property type="entry name" value="Glyco_hydro_76"/>
    <property type="match status" value="2"/>
</dbReference>
<dbReference type="RefSeq" id="WP_091401486.1">
    <property type="nucleotide sequence ID" value="NZ_FNQY01000041.1"/>
</dbReference>
<name>A0A1H4D1E4_9BACT</name>
<dbReference type="PROSITE" id="PS51257">
    <property type="entry name" value="PROKAR_LIPOPROTEIN"/>
    <property type="match status" value="1"/>
</dbReference>
<protein>
    <submittedName>
        <fullName evidence="2">Glycosyl hydrolase family 76</fullName>
    </submittedName>
</protein>
<dbReference type="SUPFAM" id="SSF48208">
    <property type="entry name" value="Six-hairpin glycosidases"/>
    <property type="match status" value="1"/>
</dbReference>
<dbReference type="Proteomes" id="UP000199041">
    <property type="component" value="Unassembled WGS sequence"/>
</dbReference>
<keyword evidence="2" id="KW-0378">Hydrolase</keyword>
<reference evidence="2 3" key="1">
    <citation type="submission" date="2016-10" db="EMBL/GenBank/DDBJ databases">
        <authorList>
            <person name="de Groot N.N."/>
        </authorList>
    </citation>
    <scope>NUCLEOTIDE SEQUENCE [LARGE SCALE GENOMIC DNA]</scope>
    <source>
        <strain evidence="2 3">Vu-144</strain>
    </source>
</reference>
<dbReference type="PIRSF" id="PIRSF021505">
    <property type="entry name" value="O_gly_hdrol"/>
    <property type="match status" value="1"/>
</dbReference>
<proteinExistence type="predicted"/>
<keyword evidence="1" id="KW-0732">Signal</keyword>
<dbReference type="InterPro" id="IPR014512">
    <property type="entry name" value="O_gly_hydro"/>
</dbReference>
<evidence type="ECO:0000256" key="1">
    <source>
        <dbReference type="SAM" id="SignalP"/>
    </source>
</evidence>
<dbReference type="Gene3D" id="1.50.10.20">
    <property type="match status" value="1"/>
</dbReference>
<dbReference type="GO" id="GO:0016787">
    <property type="term" value="F:hydrolase activity"/>
    <property type="evidence" value="ECO:0007669"/>
    <property type="project" value="UniProtKB-KW"/>
</dbReference>
<sequence length="427" mass="48634">MKKYIVSACFLLMACVVSSACNHQENKKYVLDYDIVPAYHDSDTWKAYDAFNQYLLDRETSVYKVNNDIADGANTKATIGAIWTQAIYWDMAMNAYKLATKQGNTQRANRYKELVTDIYKGDSAHYVGFDFHNQDGNNGWFIYDDIMWWTISFSRAYGLFKNPEYLQRADESFCRVWYGSYKLKDRGSYDKVNGGMFWQWNTQDPPDNSGTGKMSCINFPAVIAAATLYNNIAQSDVQHQEDDKTGFDGNPAYPRWLSRATYLKNAKEIYQWGVEHLFDKGSGNVADSRHENSVDWHATLYNQGTFIGASCILYKITGEQSYLDNAIAAANYTVNIMSAPLQLLPNGDGTEQGIYTAIFAQYMQMLIYDCGQDQFLKWMQRSTGYGWNNRNDKNLTTKDYSKKAGPTVSCYDASGIPALMLLFPSEK</sequence>
<dbReference type="OrthoDB" id="6387072at2"/>
<dbReference type="EMBL" id="FNQY01000041">
    <property type="protein sequence ID" value="SEA66249.1"/>
    <property type="molecule type" value="Genomic_DNA"/>
</dbReference>
<dbReference type="GO" id="GO:0005975">
    <property type="term" value="P:carbohydrate metabolic process"/>
    <property type="evidence" value="ECO:0007669"/>
    <property type="project" value="InterPro"/>
</dbReference>